<keyword evidence="2" id="KW-1185">Reference proteome</keyword>
<comment type="caution">
    <text evidence="1">The sequence shown here is derived from an EMBL/GenBank/DDBJ whole genome shotgun (WGS) entry which is preliminary data.</text>
</comment>
<dbReference type="AlphaFoldDB" id="K1KGP2"/>
<protein>
    <submittedName>
        <fullName evidence="1">Uncharacterized protein</fullName>
    </submittedName>
</protein>
<dbReference type="PATRIC" id="fig|742823.3.peg.1561"/>
<sequence>MTTFTKLLPPEAAPAQPILARAKQLVLTSAQRMAWEDSFETPEGVIAVSVEEKRPLFVNDVFVDDAGQFWVVRPAVEKVLHVTGDLRTMQEAVGALINRGVEVAEAPEGFAVRPLPNIAKMLGMIGLEVTEVEEAFEPVRIERHAGGCGCGGHHHHHGEEECGCGCGGHHHDEEECGCGCGGHHHHHAEEECGCGCGGHDHHHEEACGCGCGEHHHHHEDECGCGEHHHHHDGKEHHHHHHEEGACGCGHKH</sequence>
<dbReference type="Proteomes" id="UP000005835">
    <property type="component" value="Unassembled WGS sequence"/>
</dbReference>
<reference evidence="1 2" key="1">
    <citation type="submission" date="2012-05" db="EMBL/GenBank/DDBJ databases">
        <title>The Genome Sequence of Sutterella wadsworthensis 2_1_59BFAA.</title>
        <authorList>
            <consortium name="The Broad Institute Genome Sequencing Platform"/>
            <person name="Earl A."/>
            <person name="Ward D."/>
            <person name="Feldgarden M."/>
            <person name="Gevers D."/>
            <person name="Daigneault M."/>
            <person name="Strauss J."/>
            <person name="Allen-Vercoe E."/>
            <person name="Walker B."/>
            <person name="Young S.K."/>
            <person name="Zeng Q."/>
            <person name="Gargeya S."/>
            <person name="Fitzgerald M."/>
            <person name="Haas B."/>
            <person name="Abouelleil A."/>
            <person name="Alvarado L."/>
            <person name="Arachchi H.M."/>
            <person name="Berlin A.M."/>
            <person name="Chapman S.B."/>
            <person name="Goldberg J."/>
            <person name="Griggs A."/>
            <person name="Gujja S."/>
            <person name="Hansen M."/>
            <person name="Howarth C."/>
            <person name="Imamovic A."/>
            <person name="Larimer J."/>
            <person name="McCowen C."/>
            <person name="Montmayeur A."/>
            <person name="Murphy C."/>
            <person name="Neiman D."/>
            <person name="Pearson M."/>
            <person name="Priest M."/>
            <person name="Roberts A."/>
            <person name="Saif S."/>
            <person name="Shea T."/>
            <person name="Sisk P."/>
            <person name="Sykes S."/>
            <person name="Wortman J."/>
            <person name="Nusbaum C."/>
            <person name="Birren B."/>
        </authorList>
    </citation>
    <scope>NUCLEOTIDE SEQUENCE [LARGE SCALE GENOMIC DNA]</scope>
    <source>
        <strain evidence="1 2">2_1_59BFAA</strain>
    </source>
</reference>
<dbReference type="HOGENOM" id="CLU_894077_0_0_4"/>
<dbReference type="eggNOG" id="ENOG5032QGF">
    <property type="taxonomic scope" value="Bacteria"/>
</dbReference>
<evidence type="ECO:0000313" key="2">
    <source>
        <dbReference type="Proteomes" id="UP000005835"/>
    </source>
</evidence>
<accession>K1KGP2</accession>
<dbReference type="RefSeq" id="WP_005435813.1">
    <property type="nucleotide sequence ID" value="NZ_JH815517.1"/>
</dbReference>
<proteinExistence type="predicted"/>
<dbReference type="STRING" id="742823.HMPREF9465_01569"/>
<dbReference type="EMBL" id="ADMG01000035">
    <property type="protein sequence ID" value="EKB30879.1"/>
    <property type="molecule type" value="Genomic_DNA"/>
</dbReference>
<organism evidence="1 2">
    <name type="scientific">Sutterella wadsworthensis 2_1_59BFAA</name>
    <dbReference type="NCBI Taxonomy" id="742823"/>
    <lineage>
        <taxon>Bacteria</taxon>
        <taxon>Pseudomonadati</taxon>
        <taxon>Pseudomonadota</taxon>
        <taxon>Betaproteobacteria</taxon>
        <taxon>Burkholderiales</taxon>
        <taxon>Sutterellaceae</taxon>
        <taxon>Sutterella</taxon>
    </lineage>
</organism>
<gene>
    <name evidence="1" type="ORF">HMPREF9465_01569</name>
</gene>
<evidence type="ECO:0000313" key="1">
    <source>
        <dbReference type="EMBL" id="EKB30879.1"/>
    </source>
</evidence>
<name>K1KGP2_9BURK</name>